<dbReference type="PANTHER" id="PTHR31503:SF84">
    <property type="entry name" value="CALCIUM-BINDING EF-HAND FAMILY PROTEIN"/>
    <property type="match status" value="1"/>
</dbReference>
<reference key="1">
    <citation type="journal article" date="1999" name="Nature">
        <title>Sequence and analysis of chromosome 2 of the plant Arabidopsis thaliana.</title>
        <authorList>
            <person name="Lin X."/>
            <person name="Kaul S."/>
            <person name="Rounsley S."/>
            <person name="Shea T.P."/>
            <person name="Benito M.I."/>
            <person name="Town C.D."/>
            <person name="Fujii C.Y."/>
            <person name="Mason T."/>
            <person name="Bowman C.L."/>
            <person name="Barnstead M."/>
            <person name="Feldblyum T.V."/>
            <person name="Buell C.R."/>
            <person name="Ketchum K.A."/>
            <person name="Lee J."/>
            <person name="Ronning C.M."/>
            <person name="Koo H.L."/>
            <person name="Moffat K.S."/>
            <person name="Cronin L.A."/>
            <person name="Shen M."/>
            <person name="Pai G."/>
            <person name="Van Aken S."/>
            <person name="Umayam L."/>
            <person name="Tallon L.J."/>
            <person name="Gill J.E."/>
            <person name="Adams M.D."/>
            <person name="Carrera A.J."/>
            <person name="Creasy T.H."/>
            <person name="Goodman H.M."/>
            <person name="Somerville C.R."/>
            <person name="Copenhaver G.P."/>
            <person name="Preuss D."/>
            <person name="Nierman W.C."/>
            <person name="White O."/>
            <person name="Eisen J.A."/>
            <person name="Salzberg S.L."/>
            <person name="Fraser C.M."/>
            <person name="Venter J.C."/>
        </authorList>
    </citation>
    <scope>NUCLEOTIDE SEQUENCE [LARGE SCALE GENOMIC DNA]</scope>
    <source>
        <strain>cv. Columbia</strain>
    </source>
</reference>
<evidence type="ECO:0000313" key="7">
    <source>
        <dbReference type="EMBL" id="AAB67621.1"/>
    </source>
</evidence>
<dbReference type="GO" id="GO:0008324">
    <property type="term" value="F:monoatomic cation transmembrane transporter activity"/>
    <property type="evidence" value="ECO:0007669"/>
    <property type="project" value="InterPro"/>
</dbReference>
<feature type="transmembrane region" description="Helical" evidence="4">
    <location>
        <begin position="149"/>
        <end position="174"/>
    </location>
</feature>
<evidence type="ECO:0000256" key="4">
    <source>
        <dbReference type="SAM" id="Phobius"/>
    </source>
</evidence>
<dbReference type="Gene3D" id="1.10.238.10">
    <property type="entry name" value="EF-hand"/>
    <property type="match status" value="1"/>
</dbReference>
<sequence length="423" mass="47402">MAGVTLFFSLLSIALIISGVSSRVLISHVPLNNSILISDGIHDALNHEFLTLDPPKSLSRTACVHVYGFLPCADNVEGYIFQVFSFGSLLIIGDYFLSEGRSKLFVIFEVGFYGGIIFPLLTMFPRIALMLSTGLSLSRDVASSFIDDNVGLTVGHTVFSLTIQWGACVVFSITGPRSDQAVRRTTSYLDTANQEKSLDHARFELMSEVHKHLKRFSPKHLIKDGELSKESLKSLFKKTDKNKDGKIQISELKDLTIELSNFGRMRYDINELAKAFLEDFDGDNDGELEENEFEEGIARLLKQYKFNVEDQRENQTEENGVLKLEIKPKKTLVTKLLSMETLIATTEVIVGILIVLFLAKPFMLNIQLLSISAGIPSFYIVFAMIPFARNLKNTLSTRFCRGKDKKRVSSNTFSEVSLTITIH</sequence>
<evidence type="ECO:0000256" key="3">
    <source>
        <dbReference type="ARBA" id="ARBA00023065"/>
    </source>
</evidence>
<dbReference type="InterPro" id="IPR018247">
    <property type="entry name" value="EF_Hand_1_Ca_BS"/>
</dbReference>
<dbReference type="GO" id="GO:0070588">
    <property type="term" value="P:calcium ion transmembrane transport"/>
    <property type="evidence" value="ECO:0007669"/>
    <property type="project" value="UniProtKB-ARBA"/>
</dbReference>
<keyword evidence="3" id="KW-0406">Ion transport</keyword>
<accession>O22956</accession>
<dbReference type="PANTHER" id="PTHR31503">
    <property type="entry name" value="VACUOLAR CALCIUM ION TRANSPORTER"/>
    <property type="match status" value="1"/>
</dbReference>
<feature type="domain" description="EF-hand" evidence="6">
    <location>
        <begin position="268"/>
        <end position="303"/>
    </location>
</feature>
<dbReference type="InterPro" id="IPR011992">
    <property type="entry name" value="EF-hand-dom_pair"/>
</dbReference>
<keyword evidence="5" id="KW-0732">Signal</keyword>
<feature type="transmembrane region" description="Helical" evidence="4">
    <location>
        <begin position="365"/>
        <end position="388"/>
    </location>
</feature>
<dbReference type="ExpressionAtlas" id="O22956">
    <property type="expression patterns" value="baseline and differential"/>
</dbReference>
<dbReference type="GO" id="GO:0015297">
    <property type="term" value="F:antiporter activity"/>
    <property type="evidence" value="ECO:0007669"/>
    <property type="project" value="UniProtKB-KW"/>
</dbReference>
<reference evidence="7" key="2">
    <citation type="submission" date="2000-03" db="EMBL/GenBank/DDBJ databases">
        <authorList>
            <person name="Rounsley S.D."/>
            <person name="Lin X."/>
            <person name="Ketchum K.A."/>
            <person name="Crosby M.L."/>
            <person name="Brandon R.C."/>
            <person name="Spriggs T.A."/>
            <person name="Mason T.M."/>
            <person name="Kerlavage A.R."/>
            <person name="Adams M.D."/>
            <person name="Somerville C.R."/>
            <person name="Venter J.C."/>
        </authorList>
    </citation>
    <scope>NUCLEOTIDE SEQUENCE</scope>
</reference>
<feature type="transmembrane region" description="Helical" evidence="4">
    <location>
        <begin position="336"/>
        <end position="359"/>
    </location>
</feature>
<evidence type="ECO:0000259" key="6">
    <source>
        <dbReference type="PROSITE" id="PS50222"/>
    </source>
</evidence>
<keyword evidence="1" id="KW-0813">Transport</keyword>
<reference evidence="7" key="3">
    <citation type="submission" date="2002-02" db="EMBL/GenBank/DDBJ databases">
        <authorList>
            <person name="Town C.D."/>
            <person name="Kaul S."/>
        </authorList>
    </citation>
    <scope>NUCLEOTIDE SEQUENCE</scope>
</reference>
<feature type="transmembrane region" description="Helical" evidence="4">
    <location>
        <begin position="104"/>
        <end position="129"/>
    </location>
</feature>
<keyword evidence="4" id="KW-1133">Transmembrane helix</keyword>
<dbReference type="SUPFAM" id="SSF47473">
    <property type="entry name" value="EF-hand"/>
    <property type="match status" value="1"/>
</dbReference>
<keyword evidence="2" id="KW-0106">Calcium</keyword>
<keyword evidence="1" id="KW-0050">Antiport</keyword>
<feature type="transmembrane region" description="Helical" evidence="4">
    <location>
        <begin position="79"/>
        <end position="97"/>
    </location>
</feature>
<evidence type="ECO:0000256" key="1">
    <source>
        <dbReference type="ARBA" id="ARBA00022449"/>
    </source>
</evidence>
<proteinExistence type="predicted"/>
<dbReference type="PROSITE" id="PS00018">
    <property type="entry name" value="EF_HAND_1"/>
    <property type="match status" value="2"/>
</dbReference>
<dbReference type="GO" id="GO:0016020">
    <property type="term" value="C:membrane"/>
    <property type="evidence" value="ECO:0007669"/>
    <property type="project" value="InterPro"/>
</dbReference>
<protein>
    <submittedName>
        <fullName evidence="7">Uncharacterized protein At2g34030</fullName>
    </submittedName>
</protein>
<evidence type="ECO:0000256" key="5">
    <source>
        <dbReference type="SAM" id="SignalP"/>
    </source>
</evidence>
<dbReference type="InterPro" id="IPR004713">
    <property type="entry name" value="CaH_exchang"/>
</dbReference>
<dbReference type="AlphaFoldDB" id="O22956"/>
<keyword evidence="4" id="KW-0812">Transmembrane</keyword>
<dbReference type="Pfam" id="PF13499">
    <property type="entry name" value="EF-hand_7"/>
    <property type="match status" value="1"/>
</dbReference>
<organism evidence="7">
    <name type="scientific">Arabidopsis thaliana</name>
    <name type="common">Mouse-ear cress</name>
    <dbReference type="NCBI Taxonomy" id="3702"/>
    <lineage>
        <taxon>Eukaryota</taxon>
        <taxon>Viridiplantae</taxon>
        <taxon>Streptophyta</taxon>
        <taxon>Embryophyta</taxon>
        <taxon>Tracheophyta</taxon>
        <taxon>Spermatophyta</taxon>
        <taxon>Magnoliopsida</taxon>
        <taxon>eudicotyledons</taxon>
        <taxon>Gunneridae</taxon>
        <taxon>Pentapetalae</taxon>
        <taxon>rosids</taxon>
        <taxon>malvids</taxon>
        <taxon>Brassicales</taxon>
        <taxon>Brassicaceae</taxon>
        <taxon>Camelineae</taxon>
        <taxon>Arabidopsis</taxon>
    </lineage>
</organism>
<dbReference type="PROSITE" id="PS50222">
    <property type="entry name" value="EF_HAND_2"/>
    <property type="match status" value="2"/>
</dbReference>
<keyword evidence="4" id="KW-0472">Membrane</keyword>
<dbReference type="EMBL" id="AC002341">
    <property type="protein sequence ID" value="AAB67621.1"/>
    <property type="molecule type" value="Genomic_DNA"/>
</dbReference>
<dbReference type="SMART" id="SM00054">
    <property type="entry name" value="EFh"/>
    <property type="match status" value="2"/>
</dbReference>
<dbReference type="PIR" id="E84751">
    <property type="entry name" value="E84751"/>
</dbReference>
<gene>
    <name evidence="7" type="ordered locus">At2g34030</name>
</gene>
<feature type="chain" id="PRO_5004157724" evidence="5">
    <location>
        <begin position="23"/>
        <end position="423"/>
    </location>
</feature>
<dbReference type="GO" id="GO:0005509">
    <property type="term" value="F:calcium ion binding"/>
    <property type="evidence" value="ECO:0007669"/>
    <property type="project" value="InterPro"/>
</dbReference>
<evidence type="ECO:0000256" key="2">
    <source>
        <dbReference type="ARBA" id="ARBA00022837"/>
    </source>
</evidence>
<dbReference type="InterPro" id="IPR002048">
    <property type="entry name" value="EF_hand_dom"/>
</dbReference>
<feature type="signal peptide" evidence="5">
    <location>
        <begin position="1"/>
        <end position="22"/>
    </location>
</feature>
<name>O22956_ARATH</name>
<feature type="domain" description="EF-hand" evidence="6">
    <location>
        <begin position="227"/>
        <end position="262"/>
    </location>
</feature>